<feature type="region of interest" description="Disordered" evidence="1">
    <location>
        <begin position="1"/>
        <end position="42"/>
    </location>
</feature>
<dbReference type="KEGG" id="shaw:CEB94_25125"/>
<keyword evidence="3" id="KW-1185">Reference proteome</keyword>
<gene>
    <name evidence="2" type="ORF">CEB94_25125</name>
</gene>
<evidence type="ECO:0000313" key="2">
    <source>
        <dbReference type="EMBL" id="QCD57764.1"/>
    </source>
</evidence>
<accession>A0A6G5RIS4</accession>
<reference evidence="2 3" key="1">
    <citation type="submission" date="2017-06" db="EMBL/GenBank/DDBJ databases">
        <title>Complete Genome Sequence of Streptomyces hawaiiensis NRRL 15010 and insights into acyldepsipeptides biosynthesis.</title>
        <authorList>
            <person name="Mariita R.M."/>
            <person name="Sello J.K."/>
        </authorList>
    </citation>
    <scope>NUCLEOTIDE SEQUENCE [LARGE SCALE GENOMIC DNA]</scope>
    <source>
        <strain evidence="2 3">ATCC 12236</strain>
    </source>
</reference>
<evidence type="ECO:0000313" key="3">
    <source>
        <dbReference type="Proteomes" id="UP000495940"/>
    </source>
</evidence>
<name>A0A6G5RIS4_9ACTN</name>
<dbReference type="EMBL" id="CP021978">
    <property type="protein sequence ID" value="QCD57764.1"/>
    <property type="molecule type" value="Genomic_DNA"/>
</dbReference>
<dbReference type="AlphaFoldDB" id="A0A6G5RIS4"/>
<sequence>MRTRVPARVHAALSRLPHRHSRRPPSRDPTTAGLPDPGNTAVQLPCDDSELCPTPPGSRLPALVNTGEVRRAVLTLLVTRATGPRSIAIGDLVQAEWLR</sequence>
<evidence type="ECO:0000256" key="1">
    <source>
        <dbReference type="SAM" id="MobiDB-lite"/>
    </source>
</evidence>
<dbReference type="Proteomes" id="UP000495940">
    <property type="component" value="Chromosome"/>
</dbReference>
<organism evidence="2 3">
    <name type="scientific">Streptomyces hawaiiensis</name>
    <dbReference type="NCBI Taxonomy" id="67305"/>
    <lineage>
        <taxon>Bacteria</taxon>
        <taxon>Bacillati</taxon>
        <taxon>Actinomycetota</taxon>
        <taxon>Actinomycetes</taxon>
        <taxon>Kitasatosporales</taxon>
        <taxon>Streptomycetaceae</taxon>
        <taxon>Streptomyces</taxon>
    </lineage>
</organism>
<proteinExistence type="predicted"/>
<protein>
    <submittedName>
        <fullName evidence="2">Uncharacterized protein</fullName>
    </submittedName>
</protein>